<feature type="region of interest" description="Disordered" evidence="1">
    <location>
        <begin position="1"/>
        <end position="22"/>
    </location>
</feature>
<evidence type="ECO:0000256" key="1">
    <source>
        <dbReference type="SAM" id="MobiDB-lite"/>
    </source>
</evidence>
<comment type="caution">
    <text evidence="2">The sequence shown here is derived from an EMBL/GenBank/DDBJ whole genome shotgun (WGS) entry which is preliminary data.</text>
</comment>
<reference evidence="2 3" key="1">
    <citation type="journal article" date="2018" name="Sci. Rep.">
        <title>Genomic signatures of local adaptation to the degree of environmental predictability in rotifers.</title>
        <authorList>
            <person name="Franch-Gras L."/>
            <person name="Hahn C."/>
            <person name="Garcia-Roger E.M."/>
            <person name="Carmona M.J."/>
            <person name="Serra M."/>
            <person name="Gomez A."/>
        </authorList>
    </citation>
    <scope>NUCLEOTIDE SEQUENCE [LARGE SCALE GENOMIC DNA]</scope>
    <source>
        <strain evidence="2">HYR1</strain>
    </source>
</reference>
<sequence length="142" mass="16690">MNPRLETEQSESEPDEEDVEVYYSSDSESEDFTIISVDQCSQSQQENTVFWYSKTKFTDPEVTEAYMNNEGVWKFNHDQLLKTCEKAMYRCSVTCKCPAKAYLKYISWDDSVSLFVNGEKHYHSFKRKKGIGFHIISKLIEY</sequence>
<dbReference type="AlphaFoldDB" id="A0A3M7T5S5"/>
<protein>
    <submittedName>
        <fullName evidence="2">Uncharacterized protein</fullName>
    </submittedName>
</protein>
<evidence type="ECO:0000313" key="2">
    <source>
        <dbReference type="EMBL" id="RNA43259.1"/>
    </source>
</evidence>
<proteinExistence type="predicted"/>
<dbReference type="Proteomes" id="UP000276133">
    <property type="component" value="Unassembled WGS sequence"/>
</dbReference>
<dbReference type="EMBL" id="REGN01000245">
    <property type="protein sequence ID" value="RNA43259.1"/>
    <property type="molecule type" value="Genomic_DNA"/>
</dbReference>
<feature type="compositionally biased region" description="Acidic residues" evidence="1">
    <location>
        <begin position="8"/>
        <end position="20"/>
    </location>
</feature>
<evidence type="ECO:0000313" key="3">
    <source>
        <dbReference type="Proteomes" id="UP000276133"/>
    </source>
</evidence>
<gene>
    <name evidence="2" type="ORF">BpHYR1_022912</name>
</gene>
<keyword evidence="3" id="KW-1185">Reference proteome</keyword>
<name>A0A3M7T5S5_BRAPC</name>
<organism evidence="2 3">
    <name type="scientific">Brachionus plicatilis</name>
    <name type="common">Marine rotifer</name>
    <name type="synonym">Brachionus muelleri</name>
    <dbReference type="NCBI Taxonomy" id="10195"/>
    <lineage>
        <taxon>Eukaryota</taxon>
        <taxon>Metazoa</taxon>
        <taxon>Spiralia</taxon>
        <taxon>Gnathifera</taxon>
        <taxon>Rotifera</taxon>
        <taxon>Eurotatoria</taxon>
        <taxon>Monogononta</taxon>
        <taxon>Pseudotrocha</taxon>
        <taxon>Ploima</taxon>
        <taxon>Brachionidae</taxon>
        <taxon>Brachionus</taxon>
    </lineage>
</organism>
<accession>A0A3M7T5S5</accession>